<dbReference type="InterPro" id="IPR017525">
    <property type="entry name" value="SspI"/>
</dbReference>
<name>A0A220MCE5_9BACL</name>
<evidence type="ECO:0000313" key="4">
    <source>
        <dbReference type="Proteomes" id="UP000197781"/>
    </source>
</evidence>
<proteinExistence type="evidence at transcript level"/>
<evidence type="ECO:0000313" key="3">
    <source>
        <dbReference type="EMBL" id="ASJ52672.1"/>
    </source>
</evidence>
<dbReference type="HAMAP" id="MF_00669">
    <property type="entry name" value="SspI"/>
    <property type="match status" value="1"/>
</dbReference>
<dbReference type="KEGG" id="bfm:BP422_03360"/>
<comment type="induction">
    <text evidence="2">Expressed only in the forespore compartment of sporulating cells.</text>
</comment>
<dbReference type="Pfam" id="PF14098">
    <property type="entry name" value="SSPI"/>
    <property type="match status" value="1"/>
</dbReference>
<accession>A0A220MCE5</accession>
<dbReference type="AlphaFoldDB" id="A0A220MCE5"/>
<dbReference type="GO" id="GO:0030435">
    <property type="term" value="P:sporulation resulting in formation of a cellular spore"/>
    <property type="evidence" value="ECO:0007669"/>
    <property type="project" value="UniProtKB-KW"/>
</dbReference>
<dbReference type="NCBIfam" id="TIGR03092">
    <property type="entry name" value="SASP_sspI"/>
    <property type="match status" value="1"/>
</dbReference>
<comment type="subcellular location">
    <subcellularLocation>
        <location evidence="2">Spore core</location>
    </subcellularLocation>
</comment>
<dbReference type="GO" id="GO:0030436">
    <property type="term" value="P:asexual sporulation"/>
    <property type="evidence" value="ECO:0007669"/>
    <property type="project" value="UniProtKB-UniRule"/>
</dbReference>
<comment type="similarity">
    <text evidence="2">Belongs to the SspI family.</text>
</comment>
<organism evidence="3 4">
    <name type="scientific">Brevibacillus formosus</name>
    <dbReference type="NCBI Taxonomy" id="54913"/>
    <lineage>
        <taxon>Bacteria</taxon>
        <taxon>Bacillati</taxon>
        <taxon>Bacillota</taxon>
        <taxon>Bacilli</taxon>
        <taxon>Bacillales</taxon>
        <taxon>Paenibacillaceae</taxon>
        <taxon>Brevibacillus</taxon>
    </lineage>
</organism>
<reference evidence="3 4" key="1">
    <citation type="submission" date="2016-11" db="EMBL/GenBank/DDBJ databases">
        <authorList>
            <person name="Jaros S."/>
            <person name="Januszkiewicz K."/>
            <person name="Wedrychowicz H."/>
        </authorList>
    </citation>
    <scope>NUCLEOTIDE SEQUENCE [LARGE SCALE GENOMIC DNA]</scope>
    <source>
        <strain evidence="3 4">NF2</strain>
    </source>
</reference>
<gene>
    <name evidence="2" type="primary">sspI</name>
    <name evidence="3" type="ORF">BP422_03360</name>
</gene>
<keyword evidence="1 2" id="KW-0749">Sporulation</keyword>
<evidence type="ECO:0000256" key="1">
    <source>
        <dbReference type="ARBA" id="ARBA00022969"/>
    </source>
</evidence>
<evidence type="ECO:0000256" key="2">
    <source>
        <dbReference type="HAMAP-Rule" id="MF_00669"/>
    </source>
</evidence>
<dbReference type="EMBL" id="CP018145">
    <property type="protein sequence ID" value="ASJ52672.1"/>
    <property type="molecule type" value="Genomic_DNA"/>
</dbReference>
<protein>
    <recommendedName>
        <fullName evidence="2">Small, acid-soluble spore protein I</fullName>
        <shortName evidence="2">SASP I</shortName>
    </recommendedName>
</protein>
<sequence>MNIASLNLRQAIMYKMQGSDPNAVEETISDAIASGQEKTLPGLGVLFEVLWQNSDASSRQSMITTIAEHLPEQAEKPIL</sequence>
<dbReference type="RefSeq" id="WP_088906562.1">
    <property type="nucleotide sequence ID" value="NZ_CP018145.1"/>
</dbReference>
<dbReference type="Proteomes" id="UP000197781">
    <property type="component" value="Chromosome"/>
</dbReference>